<reference evidence="3" key="1">
    <citation type="submission" date="2024-02" db="EMBL/GenBank/DDBJ databases">
        <authorList>
            <consortium name="ELIXIR-Norway"/>
            <consortium name="Elixir Norway"/>
        </authorList>
    </citation>
    <scope>NUCLEOTIDE SEQUENCE</scope>
</reference>
<feature type="domain" description="AB hydrolase-1" evidence="2">
    <location>
        <begin position="309"/>
        <end position="414"/>
    </location>
</feature>
<dbReference type="SUPFAM" id="SSF53474">
    <property type="entry name" value="alpha/beta-Hydrolases"/>
    <property type="match status" value="1"/>
</dbReference>
<dbReference type="InterPro" id="IPR000073">
    <property type="entry name" value="AB_hydrolase_1"/>
</dbReference>
<evidence type="ECO:0000259" key="2">
    <source>
        <dbReference type="Pfam" id="PF00561"/>
    </source>
</evidence>
<dbReference type="EMBL" id="OZ019909">
    <property type="protein sequence ID" value="CAK9208811.1"/>
    <property type="molecule type" value="Genomic_DNA"/>
</dbReference>
<organism evidence="3 4">
    <name type="scientific">Sphagnum troendelagicum</name>
    <dbReference type="NCBI Taxonomy" id="128251"/>
    <lineage>
        <taxon>Eukaryota</taxon>
        <taxon>Viridiplantae</taxon>
        <taxon>Streptophyta</taxon>
        <taxon>Embryophyta</taxon>
        <taxon>Bryophyta</taxon>
        <taxon>Sphagnophytina</taxon>
        <taxon>Sphagnopsida</taxon>
        <taxon>Sphagnales</taxon>
        <taxon>Sphagnaceae</taxon>
        <taxon>Sphagnum</taxon>
    </lineage>
</organism>
<keyword evidence="1" id="KW-0472">Membrane</keyword>
<dbReference type="Gene3D" id="3.40.50.1820">
    <property type="entry name" value="alpha/beta hydrolase"/>
    <property type="match status" value="1"/>
</dbReference>
<dbReference type="PANTHER" id="PTHR43689:SF8">
    <property type="entry name" value="ALPHA_BETA-HYDROLASES SUPERFAMILY PROTEIN"/>
    <property type="match status" value="1"/>
</dbReference>
<feature type="transmembrane region" description="Helical" evidence="1">
    <location>
        <begin position="18"/>
        <end position="37"/>
    </location>
</feature>
<keyword evidence="4" id="KW-1185">Reference proteome</keyword>
<evidence type="ECO:0000256" key="1">
    <source>
        <dbReference type="SAM" id="Phobius"/>
    </source>
</evidence>
<dbReference type="PRINTS" id="PR00111">
    <property type="entry name" value="ABHYDROLASE"/>
</dbReference>
<dbReference type="PANTHER" id="PTHR43689">
    <property type="entry name" value="HYDROLASE"/>
    <property type="match status" value="1"/>
</dbReference>
<name>A0ABP0TYT9_9BRYO</name>
<keyword evidence="1" id="KW-1133">Transmembrane helix</keyword>
<gene>
    <name evidence="3" type="ORF">CSSPTR1EN2_LOCUS9370</name>
</gene>
<feature type="transmembrane region" description="Helical" evidence="1">
    <location>
        <begin position="66"/>
        <end position="85"/>
    </location>
</feature>
<protein>
    <recommendedName>
        <fullName evidence="2">AB hydrolase-1 domain-containing protein</fullName>
    </recommendedName>
</protein>
<accession>A0ABP0TYT9</accession>
<dbReference type="Proteomes" id="UP001497512">
    <property type="component" value="Chromosome 17"/>
</dbReference>
<sequence length="594" mass="66652">MERAGMQKVMESVRHPPALYWAVVSAAALCWGTSVLAKRRGTTPLRRLKRARKHYSGKLRPFLEDFVYGTMALINSFIGALYWILDLFYEGRPPKNKNYIPIISDSSLSKTTTVSEKNLVMMDCSNHMNNTQQTQQVLYKPRRGAIMRLRTRLVKINALRGRRQTCGCWGWVVEDIVTSSPELVCDGHDKGDDALWVSCSAKKPDSHQEGEEEVSNQPRWSECHCPECSMLLMPMSVAAEKLFVRYYDSLAAQRFVGSGDAQEYCTHTHFPIQAPLPIPGDLLLRSSSKSQLKCSFADNIPVKDGATTAVIFIHGLFSSSMFWFDTDVVPNLSEDIISQHQILVPDLLGCGQSPRPVDSLYTLTDQIEAIERSLIQRQGLQSFHLVGHSMGAIVALALAARSPGRVRSITLIAPVYPPGCLGADGQLAQLPCDAFFSYLNPLTIKGIRALTVCKYYNISRLLGHCFYSKHTLWVSVMHRFLKRYPRSFINDYLTVYHDAAWHVTHNTLLAGTHAVIPAMKKLQEKGQRVLVVHGEADTSCLFRLAEEMRDTFPNVELHAVPNRGHVDIVWGRATETLGLIEKEIHAGDSRWVPS</sequence>
<dbReference type="Pfam" id="PF00561">
    <property type="entry name" value="Abhydrolase_1"/>
    <property type="match status" value="1"/>
</dbReference>
<keyword evidence="1" id="KW-0812">Transmembrane</keyword>
<evidence type="ECO:0000313" key="4">
    <source>
        <dbReference type="Proteomes" id="UP001497512"/>
    </source>
</evidence>
<proteinExistence type="predicted"/>
<evidence type="ECO:0000313" key="3">
    <source>
        <dbReference type="EMBL" id="CAK9208811.1"/>
    </source>
</evidence>
<dbReference type="InterPro" id="IPR029058">
    <property type="entry name" value="AB_hydrolase_fold"/>
</dbReference>